<sequence length="157" mass="18228">MAKSIPNIESYSPETFKAEVKAYKSKGGEETPCFELKLYINGHFAATVKNHGTGGHNIYHWENATLKSIFDRHIQHLISQGKFKFDFEQNDEYIEELIEEFELKKWCKKLTVIKLKSHKDGEYLQLGQTYSSSVKEYVINKFGDDLAEIINERFILA</sequence>
<reference evidence="1 2" key="1">
    <citation type="journal article" date="2020" name="ISME J.">
        <title>Comparative genomics reveals insights into cyanobacterial evolution and habitat adaptation.</title>
        <authorList>
            <person name="Chen M.Y."/>
            <person name="Teng W.K."/>
            <person name="Zhao L."/>
            <person name="Hu C.X."/>
            <person name="Zhou Y.K."/>
            <person name="Han B.P."/>
            <person name="Song L.R."/>
            <person name="Shu W.S."/>
        </authorList>
    </citation>
    <scope>NUCLEOTIDE SEQUENCE [LARGE SCALE GENOMIC DNA]</scope>
    <source>
        <strain evidence="1 2">FACHB-119</strain>
    </source>
</reference>
<protein>
    <submittedName>
        <fullName evidence="1">Uncharacterized protein</fullName>
    </submittedName>
</protein>
<evidence type="ECO:0000313" key="1">
    <source>
        <dbReference type="EMBL" id="MBD2503967.1"/>
    </source>
</evidence>
<dbReference type="EMBL" id="JACJSG010000042">
    <property type="protein sequence ID" value="MBD2503967.1"/>
    <property type="molecule type" value="Genomic_DNA"/>
</dbReference>
<gene>
    <name evidence="1" type="ORF">H6G83_25725</name>
</gene>
<keyword evidence="2" id="KW-1185">Reference proteome</keyword>
<comment type="caution">
    <text evidence="1">The sequence shown here is derived from an EMBL/GenBank/DDBJ whole genome shotgun (WGS) entry which is preliminary data.</text>
</comment>
<dbReference type="RefSeq" id="WP_190477273.1">
    <property type="nucleotide sequence ID" value="NZ_JACJSG010000042.1"/>
</dbReference>
<organism evidence="1 2">
    <name type="scientific">Anabaena azotica FACHB-119</name>
    <dbReference type="NCBI Taxonomy" id="947527"/>
    <lineage>
        <taxon>Bacteria</taxon>
        <taxon>Bacillati</taxon>
        <taxon>Cyanobacteriota</taxon>
        <taxon>Cyanophyceae</taxon>
        <taxon>Nostocales</taxon>
        <taxon>Nostocaceae</taxon>
        <taxon>Anabaena</taxon>
        <taxon>Anabaena azotica</taxon>
    </lineage>
</organism>
<name>A0ABR8DAM7_9NOST</name>
<accession>A0ABR8DAM7</accession>
<proteinExistence type="predicted"/>
<evidence type="ECO:0000313" key="2">
    <source>
        <dbReference type="Proteomes" id="UP000661112"/>
    </source>
</evidence>
<dbReference type="Proteomes" id="UP000661112">
    <property type="component" value="Unassembled WGS sequence"/>
</dbReference>